<evidence type="ECO:0000313" key="9">
    <source>
        <dbReference type="Proteomes" id="UP000799439"/>
    </source>
</evidence>
<keyword evidence="3 6" id="KW-1133">Transmembrane helix</keyword>
<dbReference type="PANTHER" id="PTHR33048">
    <property type="entry name" value="PTH11-LIKE INTEGRAL MEMBRANE PROTEIN (AFU_ORTHOLOGUE AFUA_5G11245)"/>
    <property type="match status" value="1"/>
</dbReference>
<sequence>MARFGGDGPMILIVGTVLTVLALICIVLRAFVASRVNNQWRWDFIWVAASGLFGIVSTIAIDVATLYGLGNDVHNLTFPDIFEIVHWSYISIFLALIATTFAKWSLIALMLQVQGPNAHKRRIALWLIGGLGAVVNLIQLILSATQCEPNDRLWYRLKAGTCPRQTLSENFSIFQGAGSALTDIILALWPISIVYKLQTTMRVKVMFCCLMGLGILPMIASVLRTSFVPGINSSPNVTRAFGPFMLWIVIELWVIVILTSIPVLRPLFLKIFYGIKTSRASRSTNPNGLTGGTKPDHISQHKSAPVTLELDEVDSQDDDDTRIIVSKSYRVTGEDHC</sequence>
<reference evidence="8" key="1">
    <citation type="journal article" date="2020" name="Stud. Mycol.">
        <title>101 Dothideomycetes genomes: a test case for predicting lifestyles and emergence of pathogens.</title>
        <authorList>
            <person name="Haridas S."/>
            <person name="Albert R."/>
            <person name="Binder M."/>
            <person name="Bloem J."/>
            <person name="Labutti K."/>
            <person name="Salamov A."/>
            <person name="Andreopoulos B."/>
            <person name="Baker S."/>
            <person name="Barry K."/>
            <person name="Bills G."/>
            <person name="Bluhm B."/>
            <person name="Cannon C."/>
            <person name="Castanera R."/>
            <person name="Culley D."/>
            <person name="Daum C."/>
            <person name="Ezra D."/>
            <person name="Gonzalez J."/>
            <person name="Henrissat B."/>
            <person name="Kuo A."/>
            <person name="Liang C."/>
            <person name="Lipzen A."/>
            <person name="Lutzoni F."/>
            <person name="Magnuson J."/>
            <person name="Mondo S."/>
            <person name="Nolan M."/>
            <person name="Ohm R."/>
            <person name="Pangilinan J."/>
            <person name="Park H.-J."/>
            <person name="Ramirez L."/>
            <person name="Alfaro M."/>
            <person name="Sun H."/>
            <person name="Tritt A."/>
            <person name="Yoshinaga Y."/>
            <person name="Zwiers L.-H."/>
            <person name="Turgeon B."/>
            <person name="Goodwin S."/>
            <person name="Spatafora J."/>
            <person name="Crous P."/>
            <person name="Grigoriev I."/>
        </authorList>
    </citation>
    <scope>NUCLEOTIDE SEQUENCE</scope>
    <source>
        <strain evidence="8">CBS 260.36</strain>
    </source>
</reference>
<dbReference type="PANTHER" id="PTHR33048:SF165">
    <property type="entry name" value="INTEGRAL MEMBRANE PROTEIN"/>
    <property type="match status" value="1"/>
</dbReference>
<dbReference type="Proteomes" id="UP000799439">
    <property type="component" value="Unassembled WGS sequence"/>
</dbReference>
<dbReference type="InterPro" id="IPR049326">
    <property type="entry name" value="Rhodopsin_dom_fungi"/>
</dbReference>
<feature type="transmembrane region" description="Helical" evidence="6">
    <location>
        <begin position="12"/>
        <end position="32"/>
    </location>
</feature>
<gene>
    <name evidence="8" type="ORF">K461DRAFT_292394</name>
</gene>
<feature type="transmembrane region" description="Helical" evidence="6">
    <location>
        <begin position="244"/>
        <end position="264"/>
    </location>
</feature>
<dbReference type="GO" id="GO:0016020">
    <property type="term" value="C:membrane"/>
    <property type="evidence" value="ECO:0007669"/>
    <property type="project" value="UniProtKB-SubCell"/>
</dbReference>
<feature type="transmembrane region" description="Helical" evidence="6">
    <location>
        <begin position="44"/>
        <end position="67"/>
    </location>
</feature>
<evidence type="ECO:0000256" key="6">
    <source>
        <dbReference type="SAM" id="Phobius"/>
    </source>
</evidence>
<feature type="transmembrane region" description="Helical" evidence="6">
    <location>
        <begin position="205"/>
        <end position="224"/>
    </location>
</feature>
<proteinExistence type="inferred from homology"/>
<feature type="transmembrane region" description="Helical" evidence="6">
    <location>
        <begin position="173"/>
        <end position="193"/>
    </location>
</feature>
<feature type="domain" description="Rhodopsin" evidence="7">
    <location>
        <begin position="29"/>
        <end position="268"/>
    </location>
</feature>
<evidence type="ECO:0000256" key="3">
    <source>
        <dbReference type="ARBA" id="ARBA00022989"/>
    </source>
</evidence>
<feature type="transmembrane region" description="Helical" evidence="6">
    <location>
        <begin position="123"/>
        <end position="142"/>
    </location>
</feature>
<evidence type="ECO:0000256" key="5">
    <source>
        <dbReference type="ARBA" id="ARBA00038359"/>
    </source>
</evidence>
<feature type="transmembrane region" description="Helical" evidence="6">
    <location>
        <begin position="87"/>
        <end position="111"/>
    </location>
</feature>
<dbReference type="OrthoDB" id="3934549at2759"/>
<dbReference type="AlphaFoldDB" id="A0A9P4J575"/>
<organism evidence="8 9">
    <name type="scientific">Myriangium duriaei CBS 260.36</name>
    <dbReference type="NCBI Taxonomy" id="1168546"/>
    <lineage>
        <taxon>Eukaryota</taxon>
        <taxon>Fungi</taxon>
        <taxon>Dikarya</taxon>
        <taxon>Ascomycota</taxon>
        <taxon>Pezizomycotina</taxon>
        <taxon>Dothideomycetes</taxon>
        <taxon>Dothideomycetidae</taxon>
        <taxon>Myriangiales</taxon>
        <taxon>Myriangiaceae</taxon>
        <taxon>Myriangium</taxon>
    </lineage>
</organism>
<dbReference type="Pfam" id="PF20684">
    <property type="entry name" value="Fung_rhodopsin"/>
    <property type="match status" value="1"/>
</dbReference>
<keyword evidence="4 6" id="KW-0472">Membrane</keyword>
<dbReference type="InterPro" id="IPR052337">
    <property type="entry name" value="SAT4-like"/>
</dbReference>
<name>A0A9P4J575_9PEZI</name>
<evidence type="ECO:0000256" key="2">
    <source>
        <dbReference type="ARBA" id="ARBA00022692"/>
    </source>
</evidence>
<evidence type="ECO:0000259" key="7">
    <source>
        <dbReference type="Pfam" id="PF20684"/>
    </source>
</evidence>
<comment type="similarity">
    <text evidence="5">Belongs to the SAT4 family.</text>
</comment>
<keyword evidence="2 6" id="KW-0812">Transmembrane</keyword>
<evidence type="ECO:0000313" key="8">
    <source>
        <dbReference type="EMBL" id="KAF2153677.1"/>
    </source>
</evidence>
<protein>
    <recommendedName>
        <fullName evidence="7">Rhodopsin domain-containing protein</fullName>
    </recommendedName>
</protein>
<comment type="caution">
    <text evidence="8">The sequence shown here is derived from an EMBL/GenBank/DDBJ whole genome shotgun (WGS) entry which is preliminary data.</text>
</comment>
<evidence type="ECO:0000256" key="4">
    <source>
        <dbReference type="ARBA" id="ARBA00023136"/>
    </source>
</evidence>
<dbReference type="EMBL" id="ML996084">
    <property type="protein sequence ID" value="KAF2153677.1"/>
    <property type="molecule type" value="Genomic_DNA"/>
</dbReference>
<keyword evidence="9" id="KW-1185">Reference proteome</keyword>
<accession>A0A9P4J575</accession>
<evidence type="ECO:0000256" key="1">
    <source>
        <dbReference type="ARBA" id="ARBA00004141"/>
    </source>
</evidence>
<comment type="subcellular location">
    <subcellularLocation>
        <location evidence="1">Membrane</location>
        <topology evidence="1">Multi-pass membrane protein</topology>
    </subcellularLocation>
</comment>